<reference evidence="2" key="1">
    <citation type="submission" date="2025-08" db="UniProtKB">
        <authorList>
            <consortium name="Ensembl"/>
        </authorList>
    </citation>
    <scope>IDENTIFICATION</scope>
</reference>
<proteinExistence type="predicted"/>
<dbReference type="GeneTree" id="ENSGT00390000010531"/>
<accession>A0A2K6F2H9</accession>
<feature type="compositionally biased region" description="Low complexity" evidence="1">
    <location>
        <begin position="18"/>
        <end position="27"/>
    </location>
</feature>
<gene>
    <name evidence="2" type="primary">FAAP20</name>
</gene>
<keyword evidence="3" id="KW-1185">Reference proteome</keyword>
<dbReference type="Proteomes" id="UP000233160">
    <property type="component" value="Unassembled WGS sequence"/>
</dbReference>
<reference evidence="2" key="2">
    <citation type="submission" date="2025-09" db="UniProtKB">
        <authorList>
            <consortium name="Ensembl"/>
        </authorList>
    </citation>
    <scope>IDENTIFICATION</scope>
</reference>
<organism evidence="2 3">
    <name type="scientific">Propithecus coquereli</name>
    <name type="common">Coquerel's sifaka</name>
    <name type="synonym">Propithecus verreauxi coquereli</name>
    <dbReference type="NCBI Taxonomy" id="379532"/>
    <lineage>
        <taxon>Eukaryota</taxon>
        <taxon>Metazoa</taxon>
        <taxon>Chordata</taxon>
        <taxon>Craniata</taxon>
        <taxon>Vertebrata</taxon>
        <taxon>Euteleostomi</taxon>
        <taxon>Mammalia</taxon>
        <taxon>Eutheria</taxon>
        <taxon>Euarchontoglires</taxon>
        <taxon>Primates</taxon>
        <taxon>Strepsirrhini</taxon>
        <taxon>Lemuriformes</taxon>
        <taxon>Indriidae</taxon>
        <taxon>Propithecus</taxon>
    </lineage>
</organism>
<evidence type="ECO:0000256" key="1">
    <source>
        <dbReference type="SAM" id="MobiDB-lite"/>
    </source>
</evidence>
<dbReference type="Ensembl" id="ENSPCOT00000018715.1">
    <property type="protein sequence ID" value="ENSPCOP00000008164.1"/>
    <property type="gene ID" value="ENSPCOG00000015359.1"/>
</dbReference>
<evidence type="ECO:0000313" key="2">
    <source>
        <dbReference type="Ensembl" id="ENSPCOP00000008164.1"/>
    </source>
</evidence>
<evidence type="ECO:0000313" key="3">
    <source>
        <dbReference type="Proteomes" id="UP000233160"/>
    </source>
</evidence>
<dbReference type="AlphaFoldDB" id="A0A2K6F2H9"/>
<feature type="region of interest" description="Disordered" evidence="1">
    <location>
        <begin position="1"/>
        <end position="98"/>
    </location>
</feature>
<protein>
    <submittedName>
        <fullName evidence="2">FA core complex associated protein 20</fullName>
    </submittedName>
</protein>
<name>A0A2K6F2H9_PROCO</name>
<sequence>MAAAREPRLRLSRRRPPSGDGSPGAARSARRPPRSSQSDPRPSPGRPFRRPRGAPAAFTGLFAGQDDVWSPLPGPPKYTRRPSPVGPPAQRSSLQWRGHRPCRAARCASRTPSCPRLPHRPVCHSRKKASTSPVHFIPRDITLHRVLFLRKMCTFESV</sequence>